<dbReference type="Pfam" id="PF02687">
    <property type="entry name" value="FtsX"/>
    <property type="match status" value="1"/>
</dbReference>
<accession>A0ABQ1FNT7</accession>
<comment type="caution">
    <text evidence="10">The sequence shown here is derived from an EMBL/GenBank/DDBJ whole genome shotgun (WGS) entry which is preliminary data.</text>
</comment>
<keyword evidence="4 7" id="KW-1133">Transmembrane helix</keyword>
<evidence type="ECO:0000256" key="7">
    <source>
        <dbReference type="SAM" id="Phobius"/>
    </source>
</evidence>
<evidence type="ECO:0000256" key="2">
    <source>
        <dbReference type="ARBA" id="ARBA00022475"/>
    </source>
</evidence>
<evidence type="ECO:0000313" key="10">
    <source>
        <dbReference type="EMBL" id="GGA22626.1"/>
    </source>
</evidence>
<evidence type="ECO:0000256" key="6">
    <source>
        <dbReference type="ARBA" id="ARBA00038076"/>
    </source>
</evidence>
<dbReference type="Proteomes" id="UP000620046">
    <property type="component" value="Unassembled WGS sequence"/>
</dbReference>
<keyword evidence="5 7" id="KW-0472">Membrane</keyword>
<evidence type="ECO:0000256" key="5">
    <source>
        <dbReference type="ARBA" id="ARBA00023136"/>
    </source>
</evidence>
<feature type="transmembrane region" description="Helical" evidence="7">
    <location>
        <begin position="15"/>
        <end position="38"/>
    </location>
</feature>
<proteinExistence type="inferred from homology"/>
<evidence type="ECO:0000313" key="11">
    <source>
        <dbReference type="Proteomes" id="UP000620046"/>
    </source>
</evidence>
<dbReference type="InterPro" id="IPR050250">
    <property type="entry name" value="Macrolide_Exporter_MacB"/>
</dbReference>
<dbReference type="PANTHER" id="PTHR30572:SF4">
    <property type="entry name" value="ABC TRANSPORTER PERMEASE YTRF"/>
    <property type="match status" value="1"/>
</dbReference>
<gene>
    <name evidence="10" type="primary">ybjZ</name>
    <name evidence="10" type="ORF">GCM10010981_08550</name>
</gene>
<dbReference type="InterPro" id="IPR025857">
    <property type="entry name" value="MacB_PCD"/>
</dbReference>
<comment type="similarity">
    <text evidence="6">Belongs to the ABC-4 integral membrane protein family.</text>
</comment>
<keyword evidence="3 7" id="KW-0812">Transmembrane</keyword>
<feature type="transmembrane region" description="Helical" evidence="7">
    <location>
        <begin position="374"/>
        <end position="395"/>
    </location>
</feature>
<name>A0ABQ1FNT7_9GAMM</name>
<organism evidence="10 11">
    <name type="scientific">Dyella nitratireducens</name>
    <dbReference type="NCBI Taxonomy" id="1849580"/>
    <lineage>
        <taxon>Bacteria</taxon>
        <taxon>Pseudomonadati</taxon>
        <taxon>Pseudomonadota</taxon>
        <taxon>Gammaproteobacteria</taxon>
        <taxon>Lysobacterales</taxon>
        <taxon>Rhodanobacteraceae</taxon>
        <taxon>Dyella</taxon>
    </lineage>
</organism>
<evidence type="ECO:0000256" key="1">
    <source>
        <dbReference type="ARBA" id="ARBA00004651"/>
    </source>
</evidence>
<evidence type="ECO:0000256" key="4">
    <source>
        <dbReference type="ARBA" id="ARBA00022989"/>
    </source>
</evidence>
<evidence type="ECO:0000256" key="3">
    <source>
        <dbReference type="ARBA" id="ARBA00022692"/>
    </source>
</evidence>
<dbReference type="EMBL" id="BMJA01000001">
    <property type="protein sequence ID" value="GGA22626.1"/>
    <property type="molecule type" value="Genomic_DNA"/>
</dbReference>
<feature type="domain" description="MacB-like periplasmic core" evidence="9">
    <location>
        <begin position="34"/>
        <end position="209"/>
    </location>
</feature>
<protein>
    <submittedName>
        <fullName evidence="10">ABC transporter permease</fullName>
    </submittedName>
</protein>
<dbReference type="RefSeq" id="WP_188793007.1">
    <property type="nucleotide sequence ID" value="NZ_BMJA01000001.1"/>
</dbReference>
<sequence length="409" mass="45011">MDIKPILATLGRHKFTVFLLIAQIALTCAIVCNAIFLISQRLERMAIPSYIAEHELVYLQLAFIGARPDAMARTEADLAGLREVQGVKSAMIIDHLPMSGSSSNSSLWLDPAQQMETMDATQYFGENLLSTLGVQLEAGRAFNPEEYRDLDKIDKALQTGDMKEIPTSVLITRAVADRLWPGQNPLGKQVYIGRNFALTVVGVVKGLVRPNLLERGAQYSLIHPVRLSMSAGSYYVLRCDPKDRERVLKAALAKLNALDPNRIVLDSGTWDQMRYNFFRNDRAMAGILMGVCLALLVVTALGIVGLASFWVSQRNRSIGVRRALGATRGHILTYFQTENFLLTTFGIVLGMVLAYGINLFLIVHYELPRLPLTYLPVGAMLLWCLGQAAVLGPALRAAAVPPVVATRSV</sequence>
<feature type="transmembrane region" description="Helical" evidence="7">
    <location>
        <begin position="283"/>
        <end position="311"/>
    </location>
</feature>
<comment type="subcellular location">
    <subcellularLocation>
        <location evidence="1">Cell membrane</location>
        <topology evidence="1">Multi-pass membrane protein</topology>
    </subcellularLocation>
</comment>
<evidence type="ECO:0000259" key="8">
    <source>
        <dbReference type="Pfam" id="PF02687"/>
    </source>
</evidence>
<dbReference type="Pfam" id="PF12704">
    <property type="entry name" value="MacB_PCD"/>
    <property type="match status" value="1"/>
</dbReference>
<reference evidence="11" key="1">
    <citation type="journal article" date="2019" name="Int. J. Syst. Evol. Microbiol.">
        <title>The Global Catalogue of Microorganisms (GCM) 10K type strain sequencing project: providing services to taxonomists for standard genome sequencing and annotation.</title>
        <authorList>
            <consortium name="The Broad Institute Genomics Platform"/>
            <consortium name="The Broad Institute Genome Sequencing Center for Infectious Disease"/>
            <person name="Wu L."/>
            <person name="Ma J."/>
        </authorList>
    </citation>
    <scope>NUCLEOTIDE SEQUENCE [LARGE SCALE GENOMIC DNA]</scope>
    <source>
        <strain evidence="11">CGMCC 1.15439</strain>
    </source>
</reference>
<dbReference type="InterPro" id="IPR003838">
    <property type="entry name" value="ABC3_permease_C"/>
</dbReference>
<keyword evidence="2" id="KW-1003">Cell membrane</keyword>
<dbReference type="PANTHER" id="PTHR30572">
    <property type="entry name" value="MEMBRANE COMPONENT OF TRANSPORTER-RELATED"/>
    <property type="match status" value="1"/>
</dbReference>
<evidence type="ECO:0000259" key="9">
    <source>
        <dbReference type="Pfam" id="PF12704"/>
    </source>
</evidence>
<feature type="transmembrane region" description="Helical" evidence="7">
    <location>
        <begin position="340"/>
        <end position="362"/>
    </location>
</feature>
<feature type="domain" description="ABC3 transporter permease C-terminal" evidence="8">
    <location>
        <begin position="293"/>
        <end position="396"/>
    </location>
</feature>
<keyword evidence="11" id="KW-1185">Reference proteome</keyword>